<dbReference type="EMBL" id="MK903280">
    <property type="protein sequence ID" value="QEG09748.1"/>
    <property type="molecule type" value="Genomic_DNA"/>
</dbReference>
<evidence type="ECO:0000313" key="1">
    <source>
        <dbReference type="EMBL" id="QEG09748.1"/>
    </source>
</evidence>
<dbReference type="Proteomes" id="UP000325277">
    <property type="component" value="Segment"/>
</dbReference>
<accession>A0A5B9N6S7</accession>
<reference evidence="2" key="1">
    <citation type="submission" date="2019-05" db="EMBL/GenBank/DDBJ databases">
        <title>The Complete Genome of Stenotrophomonas maltophilia Podophage Ponderosa.</title>
        <authorList>
            <person name="Marquez A."/>
            <person name="Newkirk H."/>
            <person name="Moreland R."/>
            <person name="Gonzalez C."/>
            <person name="Liu M."/>
            <person name="Ramsey J."/>
        </authorList>
    </citation>
    <scope>NUCLEOTIDE SEQUENCE [LARGE SCALE GENOMIC DNA]</scope>
</reference>
<organism evidence="1 2">
    <name type="scientific">Stenotrophomonas phage Ponderosa</name>
    <dbReference type="NCBI Taxonomy" id="2591103"/>
    <lineage>
        <taxon>Viruses</taxon>
        <taxon>Duplodnaviria</taxon>
        <taxon>Heunggongvirae</taxon>
        <taxon>Uroviricota</taxon>
        <taxon>Caudoviricetes</taxon>
        <taxon>Autographivirales</taxon>
        <taxon>Autonotataviridae</taxon>
        <taxon>Gujervirinae</taxon>
        <taxon>Ponderosavirus</taxon>
        <taxon>Ponderosavirus ponderosa</taxon>
    </lineage>
</organism>
<name>A0A5B9N6S7_9CAUD</name>
<protein>
    <submittedName>
        <fullName evidence="1">Uncharacterized protein</fullName>
    </submittedName>
</protein>
<gene>
    <name evidence="1" type="ORF">CPT_Ponderosa_031</name>
</gene>
<proteinExistence type="predicted"/>
<evidence type="ECO:0000313" key="2">
    <source>
        <dbReference type="Proteomes" id="UP000325277"/>
    </source>
</evidence>
<keyword evidence="2" id="KW-1185">Reference proteome</keyword>
<sequence>MKIVLTEVEHDNGAVSIGASALVGNQLHSCHRLVDVYGLSEKQAHFHKNYTRNVVTRELIEKLYPE</sequence>